<keyword evidence="2" id="KW-1185">Reference proteome</keyword>
<name>A0A6P4I027_DROKI</name>
<evidence type="ECO:0000313" key="2">
    <source>
        <dbReference type="Proteomes" id="UP001652661"/>
    </source>
</evidence>
<dbReference type="Gene3D" id="1.10.238.10">
    <property type="entry name" value="EF-hand"/>
    <property type="match status" value="2"/>
</dbReference>
<reference evidence="3" key="2">
    <citation type="submission" date="2025-08" db="UniProtKB">
        <authorList>
            <consortium name="RefSeq"/>
        </authorList>
    </citation>
    <scope>IDENTIFICATION</scope>
    <source>
        <strain evidence="3">14028-0561.14</strain>
        <tissue evidence="3">Whole fly</tissue>
    </source>
</reference>
<dbReference type="GO" id="GO:0032036">
    <property type="term" value="F:myosin heavy chain binding"/>
    <property type="evidence" value="ECO:0007669"/>
    <property type="project" value="TreeGrafter"/>
</dbReference>
<sequence length="191" mass="21382">MLKADNQCHTSSKHPSLTKAVINRQKSSNRPPPPPCPKPKRSHILEMHDIFLKHDSRGDNKIAVGSLGDCLRAMGANPSQQVIKKHISLLETGTIRRISFDEVMAIYSSLGKCATKPSARRRQAQEDEFTFSLRLYDVDNSGYMPASRLRRILTRCEDCMTEAEVNELLAGRIDAHGMVNYGQLIHDIVNG</sequence>
<dbReference type="OrthoDB" id="5959761at2759"/>
<evidence type="ECO:0000256" key="1">
    <source>
        <dbReference type="SAM" id="MobiDB-lite"/>
    </source>
</evidence>
<protein>
    <submittedName>
        <fullName evidence="3">Myosin-2 essential light chain</fullName>
    </submittedName>
</protein>
<dbReference type="InterPro" id="IPR011992">
    <property type="entry name" value="EF-hand-dom_pair"/>
</dbReference>
<evidence type="ECO:0000313" key="3">
    <source>
        <dbReference type="RefSeq" id="XP_017022127.1"/>
    </source>
</evidence>
<dbReference type="PANTHER" id="PTHR23048">
    <property type="entry name" value="MYOSIN LIGHT CHAIN 1, 3"/>
    <property type="match status" value="1"/>
</dbReference>
<dbReference type="RefSeq" id="XP_017022127.1">
    <property type="nucleotide sequence ID" value="XM_017166638.3"/>
</dbReference>
<dbReference type="SUPFAM" id="SSF47473">
    <property type="entry name" value="EF-hand"/>
    <property type="match status" value="1"/>
</dbReference>
<dbReference type="InterPro" id="IPR050230">
    <property type="entry name" value="CALM/Myosin/TropC-like"/>
</dbReference>
<dbReference type="FunFam" id="1.10.238.10:FF:000001">
    <property type="entry name" value="Calmodulin 1"/>
    <property type="match status" value="1"/>
</dbReference>
<dbReference type="GeneID" id="108074544"/>
<dbReference type="GO" id="GO:0016460">
    <property type="term" value="C:myosin II complex"/>
    <property type="evidence" value="ECO:0007669"/>
    <property type="project" value="TreeGrafter"/>
</dbReference>
<dbReference type="AlphaFoldDB" id="A0A6P4I027"/>
<accession>A0A6P4I027</accession>
<organism evidence="2 3">
    <name type="scientific">Drosophila kikkawai</name>
    <name type="common">Fruit fly</name>
    <dbReference type="NCBI Taxonomy" id="30033"/>
    <lineage>
        <taxon>Eukaryota</taxon>
        <taxon>Metazoa</taxon>
        <taxon>Ecdysozoa</taxon>
        <taxon>Arthropoda</taxon>
        <taxon>Hexapoda</taxon>
        <taxon>Insecta</taxon>
        <taxon>Pterygota</taxon>
        <taxon>Neoptera</taxon>
        <taxon>Endopterygota</taxon>
        <taxon>Diptera</taxon>
        <taxon>Brachycera</taxon>
        <taxon>Muscomorpha</taxon>
        <taxon>Ephydroidea</taxon>
        <taxon>Drosophilidae</taxon>
        <taxon>Drosophila</taxon>
        <taxon>Sophophora</taxon>
    </lineage>
</organism>
<dbReference type="PANTHER" id="PTHR23048:SF49">
    <property type="entry name" value="FI08416P-RELATED"/>
    <property type="match status" value="1"/>
</dbReference>
<reference evidence="2" key="1">
    <citation type="submission" date="2025-05" db="UniProtKB">
        <authorList>
            <consortium name="RefSeq"/>
        </authorList>
    </citation>
    <scope>NUCLEOTIDE SEQUENCE [LARGE SCALE GENOMIC DNA]</scope>
    <source>
        <strain evidence="2">14028-0561.14</strain>
    </source>
</reference>
<dbReference type="Proteomes" id="UP001652661">
    <property type="component" value="Chromosome 2L"/>
</dbReference>
<feature type="region of interest" description="Disordered" evidence="1">
    <location>
        <begin position="1"/>
        <end position="41"/>
    </location>
</feature>
<gene>
    <name evidence="3" type="primary">LOC108074544</name>
</gene>
<proteinExistence type="predicted"/>